<evidence type="ECO:0000256" key="1">
    <source>
        <dbReference type="SAM" id="MobiDB-lite"/>
    </source>
</evidence>
<keyword evidence="3" id="KW-1185">Reference proteome</keyword>
<dbReference type="GeneID" id="37201396"/>
<reference evidence="2 3" key="1">
    <citation type="submission" date="2018-02" db="EMBL/GenBank/DDBJ databases">
        <title>The genomes of Aspergillus section Nigri reveals drivers in fungal speciation.</title>
        <authorList>
            <consortium name="DOE Joint Genome Institute"/>
            <person name="Vesth T.C."/>
            <person name="Nybo J."/>
            <person name="Theobald S."/>
            <person name="Brandl J."/>
            <person name="Frisvad J.C."/>
            <person name="Nielsen K.F."/>
            <person name="Lyhne E.K."/>
            <person name="Kogle M.E."/>
            <person name="Kuo A."/>
            <person name="Riley R."/>
            <person name="Clum A."/>
            <person name="Nolan M."/>
            <person name="Lipzen A."/>
            <person name="Salamov A."/>
            <person name="Henrissat B."/>
            <person name="Wiebenga A."/>
            <person name="De vries R.P."/>
            <person name="Grigoriev I.V."/>
            <person name="Mortensen U.H."/>
            <person name="Andersen M.R."/>
            <person name="Baker S.E."/>
        </authorList>
    </citation>
    <scope>NUCLEOTIDE SEQUENCE [LARGE SCALE GENOMIC DNA]</scope>
    <source>
        <strain evidence="2 3">CBS 101889</strain>
    </source>
</reference>
<dbReference type="Proteomes" id="UP000248961">
    <property type="component" value="Unassembled WGS sequence"/>
</dbReference>
<name>A0A395HSW9_ASPHC</name>
<feature type="compositionally biased region" description="Basic and acidic residues" evidence="1">
    <location>
        <begin position="93"/>
        <end position="102"/>
    </location>
</feature>
<protein>
    <submittedName>
        <fullName evidence="2">Uncharacterized protein</fullName>
    </submittedName>
</protein>
<proteinExistence type="predicted"/>
<evidence type="ECO:0000313" key="2">
    <source>
        <dbReference type="EMBL" id="RAL11042.1"/>
    </source>
</evidence>
<dbReference type="VEuPathDB" id="FungiDB:BO97DRAFT_425993"/>
<sequence>MFRMPKSIPRATLAGAVICITISGTLFGASQKTEQQYRQKIQEQKALEPTIDERIEGLRGMRQNLMAKKELVERQLDTLEARIAERSQNQLSEPKREPPHDK</sequence>
<dbReference type="RefSeq" id="XP_025550196.1">
    <property type="nucleotide sequence ID" value="XM_025697107.1"/>
</dbReference>
<feature type="region of interest" description="Disordered" evidence="1">
    <location>
        <begin position="82"/>
        <end position="102"/>
    </location>
</feature>
<gene>
    <name evidence="2" type="ORF">BO97DRAFT_425993</name>
</gene>
<organism evidence="2 3">
    <name type="scientific">Aspergillus homomorphus (strain CBS 101889)</name>
    <dbReference type="NCBI Taxonomy" id="1450537"/>
    <lineage>
        <taxon>Eukaryota</taxon>
        <taxon>Fungi</taxon>
        <taxon>Dikarya</taxon>
        <taxon>Ascomycota</taxon>
        <taxon>Pezizomycotina</taxon>
        <taxon>Eurotiomycetes</taxon>
        <taxon>Eurotiomycetidae</taxon>
        <taxon>Eurotiales</taxon>
        <taxon>Aspergillaceae</taxon>
        <taxon>Aspergillus</taxon>
        <taxon>Aspergillus subgen. Circumdati</taxon>
    </lineage>
</organism>
<dbReference type="STRING" id="1450537.A0A395HSW9"/>
<dbReference type="AlphaFoldDB" id="A0A395HSW9"/>
<accession>A0A395HSW9</accession>
<evidence type="ECO:0000313" key="3">
    <source>
        <dbReference type="Proteomes" id="UP000248961"/>
    </source>
</evidence>
<dbReference type="EMBL" id="KZ824291">
    <property type="protein sequence ID" value="RAL11042.1"/>
    <property type="molecule type" value="Genomic_DNA"/>
</dbReference>
<dbReference type="OrthoDB" id="5428081at2759"/>